<evidence type="ECO:0000259" key="2">
    <source>
        <dbReference type="PROSITE" id="PS50181"/>
    </source>
</evidence>
<dbReference type="InterPro" id="IPR012885">
    <property type="entry name" value="F-box_Sdz-33"/>
</dbReference>
<evidence type="ECO:0000313" key="4">
    <source>
        <dbReference type="WBParaSite" id="Csp11.Scaffold630.g19214.t1"/>
    </source>
</evidence>
<dbReference type="PANTHER" id="PTHR21503:SF52">
    <property type="entry name" value="F-BOX DOMAIN-CONTAINING PROTEIN"/>
    <property type="match status" value="1"/>
</dbReference>
<reference evidence="4" key="1">
    <citation type="submission" date="2016-11" db="UniProtKB">
        <authorList>
            <consortium name="WormBaseParasite"/>
        </authorList>
    </citation>
    <scope>IDENTIFICATION</scope>
</reference>
<keyword evidence="3" id="KW-1185">Reference proteome</keyword>
<dbReference type="PANTHER" id="PTHR21503">
    <property type="entry name" value="F-BOX-CONTAINING HYPOTHETICAL PROTEIN C.ELEGANS"/>
    <property type="match status" value="1"/>
</dbReference>
<dbReference type="Pfam" id="PF00646">
    <property type="entry name" value="F-box"/>
    <property type="match status" value="1"/>
</dbReference>
<feature type="compositionally biased region" description="Basic and acidic residues" evidence="1">
    <location>
        <begin position="317"/>
        <end position="328"/>
    </location>
</feature>
<dbReference type="Pfam" id="PF07735">
    <property type="entry name" value="FBA_2"/>
    <property type="match status" value="1"/>
</dbReference>
<proteinExistence type="predicted"/>
<feature type="domain" description="F-box" evidence="2">
    <location>
        <begin position="1"/>
        <end position="47"/>
    </location>
</feature>
<dbReference type="PROSITE" id="PS50181">
    <property type="entry name" value="FBOX"/>
    <property type="match status" value="1"/>
</dbReference>
<protein>
    <submittedName>
        <fullName evidence="4">F-box domain-containing protein</fullName>
    </submittedName>
</protein>
<sequence>MDLLRLPLLVLVDVFKNMDFREKFLISLISKRAKNMLKVTSAKFDFSFIFSFCFHINWEHSRWSSFNTGTSIARDYCIKGEVMKLSFHSHGLILQETSFRKRLLLVVYLLDTFGNPTLSVEFQNSTQPESVLEFMRMINQRKKFIKSFKYHLTENSFEHIPTILDECTEVTDSIMIETLFPDDFVYTPPRPFKAEQLFIRGRSNWVNLESFMNCRYISVHLSSGSTNTAQDWSSFLIKWIGSNTRLQQMSLDFSQISDKQPSLAFIMIVDIECLLFIPIITLENLAAVHSYNKGDDATCASTTDWGPTEVTSTKLPLSKETETREINY</sequence>
<dbReference type="AlphaFoldDB" id="A0A1I7UTK4"/>
<name>A0A1I7UTK4_9PELO</name>
<dbReference type="InterPro" id="IPR001810">
    <property type="entry name" value="F-box_dom"/>
</dbReference>
<evidence type="ECO:0000256" key="1">
    <source>
        <dbReference type="SAM" id="MobiDB-lite"/>
    </source>
</evidence>
<accession>A0A1I7UTK4</accession>
<feature type="region of interest" description="Disordered" evidence="1">
    <location>
        <begin position="308"/>
        <end position="328"/>
    </location>
</feature>
<dbReference type="WBParaSite" id="Csp11.Scaffold630.g19214.t1">
    <property type="protein sequence ID" value="Csp11.Scaffold630.g19214.t1"/>
    <property type="gene ID" value="Csp11.Scaffold630.g19214"/>
</dbReference>
<evidence type="ECO:0000313" key="3">
    <source>
        <dbReference type="Proteomes" id="UP000095282"/>
    </source>
</evidence>
<organism evidence="3 4">
    <name type="scientific">Caenorhabditis tropicalis</name>
    <dbReference type="NCBI Taxonomy" id="1561998"/>
    <lineage>
        <taxon>Eukaryota</taxon>
        <taxon>Metazoa</taxon>
        <taxon>Ecdysozoa</taxon>
        <taxon>Nematoda</taxon>
        <taxon>Chromadorea</taxon>
        <taxon>Rhabditida</taxon>
        <taxon>Rhabditina</taxon>
        <taxon>Rhabditomorpha</taxon>
        <taxon>Rhabditoidea</taxon>
        <taxon>Rhabditidae</taxon>
        <taxon>Peloderinae</taxon>
        <taxon>Caenorhabditis</taxon>
    </lineage>
</organism>
<dbReference type="Proteomes" id="UP000095282">
    <property type="component" value="Unplaced"/>
</dbReference>